<keyword evidence="8" id="KW-1185">Reference proteome</keyword>
<dbReference type="Proteomes" id="UP001596226">
    <property type="component" value="Unassembled WGS sequence"/>
</dbReference>
<comment type="subcellular location">
    <subcellularLocation>
        <location evidence="1">Membrane</location>
        <topology evidence="1">Multi-pass membrane protein</topology>
    </subcellularLocation>
</comment>
<evidence type="ECO:0000313" key="8">
    <source>
        <dbReference type="Proteomes" id="UP001596226"/>
    </source>
</evidence>
<dbReference type="NCBIfam" id="TIGR03057">
    <property type="entry name" value="xxxLxxG_by_4"/>
    <property type="match status" value="2"/>
</dbReference>
<dbReference type="PANTHER" id="PTHR43077">
    <property type="entry name" value="TRANSPORT PERMEASE YVFS-RELATED"/>
    <property type="match status" value="1"/>
</dbReference>
<dbReference type="Gene3D" id="1.10.287.950">
    <property type="entry name" value="Methyl-accepting chemotaxis protein"/>
    <property type="match status" value="1"/>
</dbReference>
<dbReference type="InterPro" id="IPR013525">
    <property type="entry name" value="ABC2_TM"/>
</dbReference>
<dbReference type="InterPro" id="IPR023908">
    <property type="entry name" value="xxxLxxG_rpt"/>
</dbReference>
<dbReference type="InterPro" id="IPR017500">
    <property type="entry name" value="Phage_infect_YhgE_N"/>
</dbReference>
<name>A0ABW1H960_9ACTN</name>
<accession>A0ABW1H960</accession>
<dbReference type="PANTHER" id="PTHR43077:SF5">
    <property type="entry name" value="PHAGE INFECTION PROTEIN"/>
    <property type="match status" value="1"/>
</dbReference>
<evidence type="ECO:0000256" key="4">
    <source>
        <dbReference type="ARBA" id="ARBA00023136"/>
    </source>
</evidence>
<gene>
    <name evidence="7" type="ORF">ACFQGL_17640</name>
</gene>
<evidence type="ECO:0000259" key="6">
    <source>
        <dbReference type="Pfam" id="PF12698"/>
    </source>
</evidence>
<feature type="transmembrane region" description="Helical" evidence="5">
    <location>
        <begin position="705"/>
        <end position="727"/>
    </location>
</feature>
<dbReference type="SUPFAM" id="SSF101967">
    <property type="entry name" value="Adhesin YadA, collagen-binding domain"/>
    <property type="match status" value="1"/>
</dbReference>
<evidence type="ECO:0000256" key="2">
    <source>
        <dbReference type="ARBA" id="ARBA00022692"/>
    </source>
</evidence>
<dbReference type="RefSeq" id="WP_377513065.1">
    <property type="nucleotide sequence ID" value="NZ_JBHSQS010000009.1"/>
</dbReference>
<feature type="transmembrane region" description="Helical" evidence="5">
    <location>
        <begin position="21"/>
        <end position="43"/>
    </location>
</feature>
<feature type="transmembrane region" description="Helical" evidence="5">
    <location>
        <begin position="549"/>
        <end position="569"/>
    </location>
</feature>
<keyword evidence="3 5" id="KW-1133">Transmembrane helix</keyword>
<feature type="transmembrane region" description="Helical" evidence="5">
    <location>
        <begin position="621"/>
        <end position="641"/>
    </location>
</feature>
<reference evidence="8" key="1">
    <citation type="journal article" date="2019" name="Int. J. Syst. Evol. Microbiol.">
        <title>The Global Catalogue of Microorganisms (GCM) 10K type strain sequencing project: providing services to taxonomists for standard genome sequencing and annotation.</title>
        <authorList>
            <consortium name="The Broad Institute Genomics Platform"/>
            <consortium name="The Broad Institute Genome Sequencing Center for Infectious Disease"/>
            <person name="Wu L."/>
            <person name="Ma J."/>
        </authorList>
    </citation>
    <scope>NUCLEOTIDE SEQUENCE [LARGE SCALE GENOMIC DNA]</scope>
    <source>
        <strain evidence="8">CGMCC 4.7144</strain>
    </source>
</reference>
<evidence type="ECO:0000313" key="7">
    <source>
        <dbReference type="EMBL" id="MFC5925170.1"/>
    </source>
</evidence>
<dbReference type="NCBIfam" id="TIGR03062">
    <property type="entry name" value="pip_yhgE_Cterm"/>
    <property type="match status" value="1"/>
</dbReference>
<evidence type="ECO:0000256" key="3">
    <source>
        <dbReference type="ARBA" id="ARBA00022989"/>
    </source>
</evidence>
<feature type="transmembrane region" description="Helical" evidence="5">
    <location>
        <begin position="590"/>
        <end position="615"/>
    </location>
</feature>
<feature type="transmembrane region" description="Helical" evidence="5">
    <location>
        <begin position="648"/>
        <end position="668"/>
    </location>
</feature>
<keyword evidence="4 5" id="KW-0472">Membrane</keyword>
<comment type="caution">
    <text evidence="7">The sequence shown here is derived from an EMBL/GenBank/DDBJ whole genome shotgun (WGS) entry which is preliminary data.</text>
</comment>
<dbReference type="NCBIfam" id="TIGR03061">
    <property type="entry name" value="pip_yhgE_Nterm"/>
    <property type="match status" value="1"/>
</dbReference>
<evidence type="ECO:0000256" key="1">
    <source>
        <dbReference type="ARBA" id="ARBA00004141"/>
    </source>
</evidence>
<organism evidence="7 8">
    <name type="scientific">Micromonospora vulcania</name>
    <dbReference type="NCBI Taxonomy" id="1441873"/>
    <lineage>
        <taxon>Bacteria</taxon>
        <taxon>Bacillati</taxon>
        <taxon>Actinomycetota</taxon>
        <taxon>Actinomycetes</taxon>
        <taxon>Micromonosporales</taxon>
        <taxon>Micromonosporaceae</taxon>
        <taxon>Micromonospora</taxon>
    </lineage>
</organism>
<keyword evidence="2 5" id="KW-0812">Transmembrane</keyword>
<sequence>MSAVRLAWFELRRMTRGRLPRAALAVLTVIPLLYGALYLYAFWDPYGNLDRIPVALVNADQPAKASDGSVVHAGQDLTDELIDRRVFGWQVTDAGDAAAGLQSGRYHLVFSIPADFSATLAASPEPDQVARRGELKVVNDDATNYLSGLLARSAFSEIRAAATESAASGYFARMLVGFTDAKAETARAADGAGQLADGLGTSQAGAGRIADGLDSSASGAGQVADGLGRSAAGAGQLSNGVDQSARGADELAAGLDQLRTGAAQLADGTARAASATRAVARTVDGAAARIEPVLRDNAEQIAKSATAIADGAEALADGLDALPQRAQVALTQAEKVQDRLDALVAAHPELADDPNVSAARTAAAATVEAARAVVGGLDQADLAALRERMTTVAATARHIADAAPHLADDVAAARGKVDELAAGLGTLADGSAKLRDGLGDAATGADRLRGGLFRLATGARELDGGLNQLSTGSDRLADGLVRLEGGAGELASGLTRLGGGAGDLADGLAAGEWKIPGYDDTDARAGVLGDPVSLDRSARHPAGSYGVGFAPYFLGLALWVGAMITYMVLRPVNRRHVMSGAPAWRVALASWLPAAAVGLAQAGVLFAVVTLALGLDPVRPAATLGLLALVSLTFTTIMQWLGAQLGPAGRLAALALLMLQLTSSGGTYPVQTSPGFFQAIHPWLPMSYVVAGLRHTINGGPLGPVMTGVLVLLGFGAAALALTCAAVRRSRRLTPAKLHPELTM</sequence>
<dbReference type="EMBL" id="JBHSQS010000009">
    <property type="protein sequence ID" value="MFC5925170.1"/>
    <property type="molecule type" value="Genomic_DNA"/>
</dbReference>
<dbReference type="InterPro" id="IPR051328">
    <property type="entry name" value="T7SS_ABC-Transporter"/>
</dbReference>
<dbReference type="InterPro" id="IPR011049">
    <property type="entry name" value="Serralysin-like_metalloprot_C"/>
</dbReference>
<protein>
    <submittedName>
        <fullName evidence="7">YhgE/Pip family protein</fullName>
    </submittedName>
</protein>
<dbReference type="InterPro" id="IPR017501">
    <property type="entry name" value="Phage_infect_YhgE_C"/>
</dbReference>
<evidence type="ECO:0000256" key="5">
    <source>
        <dbReference type="SAM" id="Phobius"/>
    </source>
</evidence>
<feature type="domain" description="ABC-2 type transporter transmembrane" evidence="6">
    <location>
        <begin position="540"/>
        <end position="723"/>
    </location>
</feature>
<proteinExistence type="predicted"/>
<dbReference type="Pfam" id="PF12698">
    <property type="entry name" value="ABC2_membrane_3"/>
    <property type="match status" value="1"/>
</dbReference>